<accession>A0A1V0SL59</accession>
<organism evidence="2">
    <name type="scientific">Klosneuvirus KNV1</name>
    <dbReference type="NCBI Taxonomy" id="1977640"/>
    <lineage>
        <taxon>Viruses</taxon>
        <taxon>Varidnaviria</taxon>
        <taxon>Bamfordvirae</taxon>
        <taxon>Nucleocytoviricota</taxon>
        <taxon>Megaviricetes</taxon>
        <taxon>Imitervirales</taxon>
        <taxon>Mimiviridae</taxon>
        <taxon>Klosneuvirinae</taxon>
        <taxon>Klosneuvirus</taxon>
    </lineage>
</organism>
<reference evidence="2" key="1">
    <citation type="journal article" date="2017" name="Science">
        <title>Giant viruses with an expanded complement of translation system components.</title>
        <authorList>
            <person name="Schulz F."/>
            <person name="Yutin N."/>
            <person name="Ivanova N.N."/>
            <person name="Ortega D.R."/>
            <person name="Lee T.K."/>
            <person name="Vierheilig J."/>
            <person name="Daims H."/>
            <person name="Horn M."/>
            <person name="Wagner M."/>
            <person name="Jensen G.J."/>
            <person name="Kyrpides N.C."/>
            <person name="Koonin E.V."/>
            <person name="Woyke T."/>
        </authorList>
    </citation>
    <scope>NUCLEOTIDE SEQUENCE</scope>
    <source>
        <strain evidence="2">KNV1</strain>
    </source>
</reference>
<name>A0A1V0SL59_9VIRU</name>
<sequence>MNSENKNSKFKRPKHEKDDGHAHIKFGQDPKPNLQKYGYCVVENVLTPMECDERIDDMWTWLEGLGTGIKRSDKTTWSNNYWPIGTLHQGMLQHSLGQEEFMWKTRENLCIRYVFYQIYNTFKLLTSFDAATICRPPESGYVQAPNNSWLHTDQKIINCKLEKVYTSDYYSIQGIVNLEDSGDEDGGFFVGEKSHLLHTKMFENNKENPKDNWYLINKDDLSFLQKEGTKFTKVNASKGALILFDSRCIHSGFPNQKGREVEKFRYVIYVSMTPAKRATKKDIDKKIKAVKEGKMTSHWSSCNVKIFGLPRTYGKPEPAYFRRKENIPDWQTWSNDRKQLSGLLTY</sequence>
<feature type="region of interest" description="Disordered" evidence="1">
    <location>
        <begin position="1"/>
        <end position="29"/>
    </location>
</feature>
<dbReference type="Pfam" id="PF05721">
    <property type="entry name" value="PhyH"/>
    <property type="match status" value="1"/>
</dbReference>
<proteinExistence type="predicted"/>
<dbReference type="EMBL" id="KY684113">
    <property type="protein sequence ID" value="ARF12475.1"/>
    <property type="molecule type" value="Genomic_DNA"/>
</dbReference>
<protein>
    <submittedName>
        <fullName evidence="2">2OG-FeII oxygenase</fullName>
    </submittedName>
</protein>
<dbReference type="InterPro" id="IPR008775">
    <property type="entry name" value="Phytyl_CoA_dOase-like"/>
</dbReference>
<dbReference type="PANTHER" id="PTHR31630:SF10">
    <property type="entry name" value="PHYTANOYL-COA DIOXYGENASE"/>
    <property type="match status" value="1"/>
</dbReference>
<evidence type="ECO:0000313" key="2">
    <source>
        <dbReference type="EMBL" id="ARF12475.1"/>
    </source>
</evidence>
<dbReference type="Gene3D" id="2.60.120.620">
    <property type="entry name" value="q2cbj1_9rhob like domain"/>
    <property type="match status" value="1"/>
</dbReference>
<feature type="compositionally biased region" description="Basic and acidic residues" evidence="1">
    <location>
        <begin position="15"/>
        <end position="28"/>
    </location>
</feature>
<dbReference type="SUPFAM" id="SSF51197">
    <property type="entry name" value="Clavaminate synthase-like"/>
    <property type="match status" value="1"/>
</dbReference>
<evidence type="ECO:0000256" key="1">
    <source>
        <dbReference type="SAM" id="MobiDB-lite"/>
    </source>
</evidence>
<dbReference type="PANTHER" id="PTHR31630">
    <property type="entry name" value="PHYTANOYL-COA DIOXYGENASE-RELATED-RELATED"/>
    <property type="match status" value="1"/>
</dbReference>
<gene>
    <name evidence="2" type="ORF">Klosneuvirus_6_37</name>
</gene>